<reference evidence="3 4" key="1">
    <citation type="submission" date="2023-02" db="EMBL/GenBank/DDBJ databases">
        <title>LHISI_Scaffold_Assembly.</title>
        <authorList>
            <person name="Stuart O.P."/>
            <person name="Cleave R."/>
            <person name="Magrath M.J.L."/>
            <person name="Mikheyev A.S."/>
        </authorList>
    </citation>
    <scope>NUCLEOTIDE SEQUENCE [LARGE SCALE GENOMIC DNA]</scope>
    <source>
        <strain evidence="3">Daus_M_001</strain>
        <tissue evidence="3">Leg muscle</tissue>
    </source>
</reference>
<keyword evidence="1" id="KW-0479">Metal-binding</keyword>
<proteinExistence type="predicted"/>
<evidence type="ECO:0000256" key="1">
    <source>
        <dbReference type="PROSITE-ProRule" id="PRU00042"/>
    </source>
</evidence>
<dbReference type="Proteomes" id="UP001159363">
    <property type="component" value="Chromosome 6"/>
</dbReference>
<dbReference type="InterPro" id="IPR013087">
    <property type="entry name" value="Znf_C2H2_type"/>
</dbReference>
<feature type="domain" description="C2H2-type" evidence="2">
    <location>
        <begin position="151"/>
        <end position="178"/>
    </location>
</feature>
<evidence type="ECO:0000313" key="4">
    <source>
        <dbReference type="Proteomes" id="UP001159363"/>
    </source>
</evidence>
<dbReference type="EMBL" id="JARBHB010000007">
    <property type="protein sequence ID" value="KAJ8878994.1"/>
    <property type="molecule type" value="Genomic_DNA"/>
</dbReference>
<name>A0ABQ9H407_9NEOP</name>
<organism evidence="3 4">
    <name type="scientific">Dryococelus australis</name>
    <dbReference type="NCBI Taxonomy" id="614101"/>
    <lineage>
        <taxon>Eukaryota</taxon>
        <taxon>Metazoa</taxon>
        <taxon>Ecdysozoa</taxon>
        <taxon>Arthropoda</taxon>
        <taxon>Hexapoda</taxon>
        <taxon>Insecta</taxon>
        <taxon>Pterygota</taxon>
        <taxon>Neoptera</taxon>
        <taxon>Polyneoptera</taxon>
        <taxon>Phasmatodea</taxon>
        <taxon>Verophasmatodea</taxon>
        <taxon>Anareolatae</taxon>
        <taxon>Phasmatidae</taxon>
        <taxon>Eurycanthinae</taxon>
        <taxon>Dryococelus</taxon>
    </lineage>
</organism>
<dbReference type="PROSITE" id="PS50157">
    <property type="entry name" value="ZINC_FINGER_C2H2_2"/>
    <property type="match status" value="1"/>
</dbReference>
<keyword evidence="1" id="KW-0862">Zinc</keyword>
<accession>A0ABQ9H407</accession>
<protein>
    <recommendedName>
        <fullName evidence="2">C2H2-type domain-containing protein</fullName>
    </recommendedName>
</protein>
<keyword evidence="1" id="KW-0863">Zinc-finger</keyword>
<evidence type="ECO:0000259" key="2">
    <source>
        <dbReference type="PROSITE" id="PS50157"/>
    </source>
</evidence>
<keyword evidence="4" id="KW-1185">Reference proteome</keyword>
<evidence type="ECO:0000313" key="3">
    <source>
        <dbReference type="EMBL" id="KAJ8878994.1"/>
    </source>
</evidence>
<comment type="caution">
    <text evidence="3">The sequence shown here is derived from an EMBL/GenBank/DDBJ whole genome shotgun (WGS) entry which is preliminary data.</text>
</comment>
<gene>
    <name evidence="3" type="ORF">PR048_019600</name>
</gene>
<sequence>MKCCFVTEDNWLEEVVVIVNALHHVAGKFRASSDTVADQLDCSSPTKANWVQSPVGSLRLFARGNCAGRCCWSENLLGDLTILPPFHSGTALYSPHFTLIGFQDLDGRGSRSIGAVPALSFQLAILSAMLNAAPASPTDPFKSLPEPLCRHQCHFCDKTFTFGYGVRQHKRFNCAKIPVACHICVTGAVSSSAVATIYRVSPLRGNLWDKSVTERGNEGIQTTRPFKGLALTLYLDMQRPVKGKCISHQYINSRFTANRSLVTSLYVLKMRATYQKHLLASKLCAIFANDDVEATVESFESLERAVVRCTHHIIHLRPTMFHSIDSLPTVPSFSVQLSPALYKRVPVHQIVSVMCDACATVSTSVVQAGAASVVHAKVGQEVVPSDVPDRHGWSAHRMEEVSHNIAIRGDGRVSHRVPGWSEYQFSRQEDYHLGRWLNDPAVNESLLYQNFTASQGRCLAPTGRLRYFSLAGGDVKHNGVVNQPNAMPVGWAKNSYNLKKHQTSYHHVYRIPQTTQR</sequence>